<accession>A0A7Z6Y4D8</accession>
<proteinExistence type="predicted"/>
<name>A0A7Z6Y4D8_PSESF</name>
<organism evidence="1 2">
    <name type="scientific">Pseudomonas syringae pv. actinidiae</name>
    <dbReference type="NCBI Taxonomy" id="103796"/>
    <lineage>
        <taxon>Bacteria</taxon>
        <taxon>Pseudomonadati</taxon>
        <taxon>Pseudomonadota</taxon>
        <taxon>Gammaproteobacteria</taxon>
        <taxon>Pseudomonadales</taxon>
        <taxon>Pseudomonadaceae</taxon>
        <taxon>Pseudomonas</taxon>
        <taxon>Pseudomonas syringae</taxon>
    </lineage>
</organism>
<dbReference type="Proteomes" id="UP000281806">
    <property type="component" value="Unassembled WGS sequence"/>
</dbReference>
<sequence>MTAAYNYSKIRSTATNMVTMTNDQYGDLMTAEEYLLGRFGPLMSMAQVADLLDRSPDGFRVAMYTDSDLSRKLRPTVVRVGRRVFFRTIQVNDALGLDALVE</sequence>
<evidence type="ECO:0000313" key="1">
    <source>
        <dbReference type="EMBL" id="RMR59900.1"/>
    </source>
</evidence>
<protein>
    <recommendedName>
        <fullName evidence="3">Plasmid-related protein</fullName>
    </recommendedName>
</protein>
<dbReference type="EMBL" id="RBRZ01000035">
    <property type="protein sequence ID" value="RMR59900.1"/>
    <property type="molecule type" value="Genomic_DNA"/>
</dbReference>
<reference evidence="1 2" key="1">
    <citation type="submission" date="2018-08" db="EMBL/GenBank/DDBJ databases">
        <title>Recombination of ecologically and evolutionarily significant loci maintains genetic cohesion in the Pseudomonas syringae species complex.</title>
        <authorList>
            <person name="Dillon M."/>
            <person name="Thakur S."/>
            <person name="Almeida R.N.D."/>
            <person name="Weir B.S."/>
            <person name="Guttman D.S."/>
        </authorList>
    </citation>
    <scope>NUCLEOTIDE SEQUENCE [LARGE SCALE GENOMIC DNA]</scope>
    <source>
        <strain evidence="1 2">ICMP 19198</strain>
    </source>
</reference>
<dbReference type="AlphaFoldDB" id="A0A7Z6Y4D8"/>
<evidence type="ECO:0008006" key="3">
    <source>
        <dbReference type="Google" id="ProtNLM"/>
    </source>
</evidence>
<gene>
    <name evidence="1" type="ORF">ALP83_00569</name>
</gene>
<comment type="caution">
    <text evidence="1">The sequence shown here is derived from an EMBL/GenBank/DDBJ whole genome shotgun (WGS) entry which is preliminary data.</text>
</comment>
<evidence type="ECO:0000313" key="2">
    <source>
        <dbReference type="Proteomes" id="UP000281806"/>
    </source>
</evidence>